<dbReference type="FunFam" id="4.10.400.10:FF:000015">
    <property type="entry name" value="Low-density lipoprotein receptor-related protein 1"/>
    <property type="match status" value="1"/>
</dbReference>
<dbReference type="SMART" id="SM00192">
    <property type="entry name" value="LDLa"/>
    <property type="match status" value="3"/>
</dbReference>
<feature type="disulfide bond" evidence="8">
    <location>
        <begin position="88"/>
        <end position="100"/>
    </location>
</feature>
<evidence type="ECO:0000256" key="2">
    <source>
        <dbReference type="ARBA" id="ARBA00004308"/>
    </source>
</evidence>
<evidence type="ECO:0000256" key="1">
    <source>
        <dbReference type="ARBA" id="ARBA00004167"/>
    </source>
</evidence>
<dbReference type="InterPro" id="IPR023415">
    <property type="entry name" value="LDLR_class-A_CS"/>
</dbReference>
<evidence type="ECO:0000256" key="8">
    <source>
        <dbReference type="PROSITE-ProRule" id="PRU00124"/>
    </source>
</evidence>
<keyword evidence="5" id="KW-1133">Transmembrane helix</keyword>
<evidence type="ECO:0000256" key="4">
    <source>
        <dbReference type="ARBA" id="ARBA00022737"/>
    </source>
</evidence>
<dbReference type="Gene3D" id="4.10.400.10">
    <property type="entry name" value="Low-density Lipoprotein Receptor"/>
    <property type="match status" value="3"/>
</dbReference>
<dbReference type="InterPro" id="IPR050685">
    <property type="entry name" value="LDLR"/>
</dbReference>
<reference evidence="9" key="2">
    <citation type="submission" date="2025-09" db="UniProtKB">
        <authorList>
            <consortium name="Ensembl"/>
        </authorList>
    </citation>
    <scope>IDENTIFICATION</scope>
</reference>
<proteinExistence type="predicted"/>
<evidence type="ECO:0000313" key="10">
    <source>
        <dbReference type="Proteomes" id="UP000261500"/>
    </source>
</evidence>
<feature type="disulfide bond" evidence="8">
    <location>
        <begin position="107"/>
        <end position="122"/>
    </location>
</feature>
<feature type="disulfide bond" evidence="8">
    <location>
        <begin position="95"/>
        <end position="113"/>
    </location>
</feature>
<dbReference type="Pfam" id="PF00057">
    <property type="entry name" value="Ldl_recept_a"/>
    <property type="match status" value="3"/>
</dbReference>
<dbReference type="SUPFAM" id="SSF57424">
    <property type="entry name" value="LDL receptor-like module"/>
    <property type="match status" value="3"/>
</dbReference>
<dbReference type="GO" id="GO:0016192">
    <property type="term" value="P:vesicle-mediated transport"/>
    <property type="evidence" value="ECO:0007669"/>
    <property type="project" value="UniProtKB-ARBA"/>
</dbReference>
<dbReference type="GO" id="GO:0012505">
    <property type="term" value="C:endomembrane system"/>
    <property type="evidence" value="ECO:0007669"/>
    <property type="project" value="UniProtKB-SubCell"/>
</dbReference>
<reference evidence="9" key="1">
    <citation type="submission" date="2025-08" db="UniProtKB">
        <authorList>
            <consortium name="Ensembl"/>
        </authorList>
    </citation>
    <scope>IDENTIFICATION</scope>
</reference>
<dbReference type="FunFam" id="4.10.400.10:FF:000073">
    <property type="entry name" value="Low-density lipoprotein receptor-related protein 1B"/>
    <property type="match status" value="1"/>
</dbReference>
<comment type="caution">
    <text evidence="8">Lacks conserved residue(s) required for the propagation of feature annotation.</text>
</comment>
<dbReference type="InterPro" id="IPR036055">
    <property type="entry name" value="LDL_receptor-like_sf"/>
</dbReference>
<dbReference type="Proteomes" id="UP000261500">
    <property type="component" value="Unplaced"/>
</dbReference>
<evidence type="ECO:0000256" key="3">
    <source>
        <dbReference type="ARBA" id="ARBA00022692"/>
    </source>
</evidence>
<dbReference type="PANTHER" id="PTHR24270">
    <property type="entry name" value="LOW-DENSITY LIPOPROTEIN RECEPTOR-RELATED"/>
    <property type="match status" value="1"/>
</dbReference>
<organism evidence="9 10">
    <name type="scientific">Poecilia latipinna</name>
    <name type="common">sailfin molly</name>
    <dbReference type="NCBI Taxonomy" id="48699"/>
    <lineage>
        <taxon>Eukaryota</taxon>
        <taxon>Metazoa</taxon>
        <taxon>Chordata</taxon>
        <taxon>Craniata</taxon>
        <taxon>Vertebrata</taxon>
        <taxon>Euteleostomi</taxon>
        <taxon>Actinopterygii</taxon>
        <taxon>Neopterygii</taxon>
        <taxon>Teleostei</taxon>
        <taxon>Neoteleostei</taxon>
        <taxon>Acanthomorphata</taxon>
        <taxon>Ovalentaria</taxon>
        <taxon>Atherinomorphae</taxon>
        <taxon>Cyprinodontiformes</taxon>
        <taxon>Poeciliidae</taxon>
        <taxon>Poeciliinae</taxon>
        <taxon>Poecilia</taxon>
    </lineage>
</organism>
<evidence type="ECO:0000313" key="9">
    <source>
        <dbReference type="Ensembl" id="ENSPLAP00000029593.1"/>
    </source>
</evidence>
<dbReference type="InterPro" id="IPR002172">
    <property type="entry name" value="LDrepeatLR_classA_rpt"/>
</dbReference>
<dbReference type="CDD" id="cd00112">
    <property type="entry name" value="LDLa"/>
    <property type="match status" value="3"/>
</dbReference>
<dbReference type="GO" id="GO:0005886">
    <property type="term" value="C:plasma membrane"/>
    <property type="evidence" value="ECO:0007669"/>
    <property type="project" value="TreeGrafter"/>
</dbReference>
<evidence type="ECO:0000256" key="6">
    <source>
        <dbReference type="ARBA" id="ARBA00023136"/>
    </source>
</evidence>
<dbReference type="PROSITE" id="PS50068">
    <property type="entry name" value="LDLRA_2"/>
    <property type="match status" value="3"/>
</dbReference>
<keyword evidence="3" id="KW-0812">Transmembrane</keyword>
<dbReference type="STRING" id="48699.ENSPLAP00000029593"/>
<keyword evidence="4" id="KW-0677">Repeat</keyword>
<protein>
    <submittedName>
        <fullName evidence="9">Uncharacterized protein</fullName>
    </submittedName>
</protein>
<dbReference type="PRINTS" id="PR00261">
    <property type="entry name" value="LDLRECEPTOR"/>
</dbReference>
<dbReference type="FunFam" id="4.10.400.10:FF:000018">
    <property type="entry name" value="Low-density lipoprotein receptor-related protein 1"/>
    <property type="match status" value="1"/>
</dbReference>
<sequence>KFANHERTPCGNGECIDYQLTCDGVAHCKDKSDEKMQYCGKITITCAPGLFSCPGSYACVPKRWLCDGERDCPDGSDELSPAGNSLLCNGSFFMCSNGRCISQGNLCDGKDDCGDGSDERNCNVNECLNRRVSGCTQDCQDLTVGYKVSQQRTCNTVDSHQPRLVRFSSFSTSMRTFSSSICGLNREISRKAVKAITPDKKRIYSWCRAADTSTLKLFFRFALVTELVTEVRLNL</sequence>
<keyword evidence="6" id="KW-0472">Membrane</keyword>
<dbReference type="Ensembl" id="ENSPLAT00000030855.1">
    <property type="protein sequence ID" value="ENSPLAP00000029593.1"/>
    <property type="gene ID" value="ENSPLAG00000019957.1"/>
</dbReference>
<accession>A0A3B3VX30</accession>
<feature type="disulfide bond" evidence="8">
    <location>
        <begin position="10"/>
        <end position="28"/>
    </location>
</feature>
<dbReference type="GeneTree" id="ENSGT00940000166603"/>
<name>A0A3B3VX30_9TELE</name>
<dbReference type="PROSITE" id="PS01209">
    <property type="entry name" value="LDLRA_1"/>
    <property type="match status" value="2"/>
</dbReference>
<comment type="subcellular location">
    <subcellularLocation>
        <location evidence="2">Endomembrane system</location>
    </subcellularLocation>
    <subcellularLocation>
        <location evidence="1">Membrane</location>
        <topology evidence="1">Single-pass membrane protein</topology>
    </subcellularLocation>
</comment>
<evidence type="ECO:0000256" key="7">
    <source>
        <dbReference type="ARBA" id="ARBA00023157"/>
    </source>
</evidence>
<dbReference type="AlphaFoldDB" id="A0A3B3VX30"/>
<evidence type="ECO:0000256" key="5">
    <source>
        <dbReference type="ARBA" id="ARBA00022989"/>
    </source>
</evidence>
<keyword evidence="7 8" id="KW-1015">Disulfide bond</keyword>
<keyword evidence="10" id="KW-1185">Reference proteome</keyword>